<dbReference type="RefSeq" id="WP_340267934.1">
    <property type="nucleotide sequence ID" value="NZ_JBBEOG010000002.1"/>
</dbReference>
<keyword evidence="16" id="KW-1185">Reference proteome</keyword>
<dbReference type="InterPro" id="IPR038385">
    <property type="entry name" value="Sua5/YwlC_C"/>
</dbReference>
<organism evidence="15 16">
    <name type="scientific">Aquipuribacter nitratireducens</name>
    <dbReference type="NCBI Taxonomy" id="650104"/>
    <lineage>
        <taxon>Bacteria</taxon>
        <taxon>Bacillati</taxon>
        <taxon>Actinomycetota</taxon>
        <taxon>Actinomycetes</taxon>
        <taxon>Micrococcales</taxon>
        <taxon>Intrasporangiaceae</taxon>
        <taxon>Aquipuribacter</taxon>
    </lineage>
</organism>
<keyword evidence="9 13" id="KW-0547">Nucleotide-binding</keyword>
<accession>A0ABW0GQS1</accession>
<dbReference type="InterPro" id="IPR006070">
    <property type="entry name" value="Sua5-like_dom"/>
</dbReference>
<keyword evidence="10 13" id="KW-0067">ATP-binding</keyword>
<dbReference type="NCBIfam" id="TIGR00057">
    <property type="entry name" value="L-threonylcarbamoyladenylate synthase"/>
    <property type="match status" value="1"/>
</dbReference>
<dbReference type="Pfam" id="PF01300">
    <property type="entry name" value="Sua5_yciO_yrdC"/>
    <property type="match status" value="1"/>
</dbReference>
<feature type="domain" description="YrdC-like" evidence="14">
    <location>
        <begin position="1"/>
        <end position="186"/>
    </location>
</feature>
<evidence type="ECO:0000256" key="12">
    <source>
        <dbReference type="ARBA" id="ARBA00048366"/>
    </source>
</evidence>
<dbReference type="EC" id="2.7.7.87" evidence="3 13"/>
<dbReference type="Gene3D" id="3.40.50.11030">
    <property type="entry name" value="Threonylcarbamoyl-AMP synthase, C-terminal domain"/>
    <property type="match status" value="1"/>
</dbReference>
<comment type="similarity">
    <text evidence="2 13">Belongs to the SUA5 family.</text>
</comment>
<dbReference type="PIRSF" id="PIRSF004930">
    <property type="entry name" value="Tln_factor_SUA5"/>
    <property type="match status" value="1"/>
</dbReference>
<comment type="subcellular location">
    <subcellularLocation>
        <location evidence="1 13">Cytoplasm</location>
    </subcellularLocation>
</comment>
<evidence type="ECO:0000256" key="10">
    <source>
        <dbReference type="ARBA" id="ARBA00022840"/>
    </source>
</evidence>
<evidence type="ECO:0000256" key="13">
    <source>
        <dbReference type="PIRNR" id="PIRNR004930"/>
    </source>
</evidence>
<keyword evidence="7 13" id="KW-0819">tRNA processing</keyword>
<evidence type="ECO:0000259" key="14">
    <source>
        <dbReference type="PROSITE" id="PS51163"/>
    </source>
</evidence>
<gene>
    <name evidence="15" type="ORF">ACFPJ6_07430</name>
</gene>
<name>A0ABW0GQS1_9MICO</name>
<dbReference type="InterPro" id="IPR005145">
    <property type="entry name" value="Sua5_C"/>
</dbReference>
<keyword evidence="5 13" id="KW-0963">Cytoplasm</keyword>
<evidence type="ECO:0000256" key="3">
    <source>
        <dbReference type="ARBA" id="ARBA00012584"/>
    </source>
</evidence>
<dbReference type="SUPFAM" id="SSF55821">
    <property type="entry name" value="YrdC/RibB"/>
    <property type="match status" value="1"/>
</dbReference>
<evidence type="ECO:0000256" key="4">
    <source>
        <dbReference type="ARBA" id="ARBA00015492"/>
    </source>
</evidence>
<sequence>MDVAAAAALLRAGGLVAFPTETVYGLGAHALDERAVRRVFAVKGRPADNPLIVHVASLDEVGAVAASVPDGARRLAERYWPGPLTLVLAARPEVPAVTRGGRDSIAVRVPAHPLALDLLRAAAVPVAAPSANRSGRPSPTTAAHVRADLGDDVDAVLDGGPCEVGVESTVVDARGAVPVVLREGAVPADELGAVAGSAAQLGASPGTRHRHYAPRCRVVVASAGEGGQVSAALAGEGHRVALVSPGGAPDGVLHLAAVAEPADLARRLYALLRAAEDAAVDVVVVEAVPEEGVGRAVMDRLRRAADAGG</sequence>
<comment type="function">
    <text evidence="13">Required for the formation of a threonylcarbamoyl group on adenosine at position 37 (t(6)A37) in tRNAs that read codons beginning with adenine.</text>
</comment>
<evidence type="ECO:0000313" key="15">
    <source>
        <dbReference type="EMBL" id="MFC5380616.1"/>
    </source>
</evidence>
<dbReference type="PROSITE" id="PS51163">
    <property type="entry name" value="YRDC"/>
    <property type="match status" value="1"/>
</dbReference>
<evidence type="ECO:0000256" key="8">
    <source>
        <dbReference type="ARBA" id="ARBA00022695"/>
    </source>
</evidence>
<evidence type="ECO:0000256" key="1">
    <source>
        <dbReference type="ARBA" id="ARBA00004496"/>
    </source>
</evidence>
<evidence type="ECO:0000256" key="5">
    <source>
        <dbReference type="ARBA" id="ARBA00022490"/>
    </source>
</evidence>
<keyword evidence="6 13" id="KW-0808">Transferase</keyword>
<comment type="caution">
    <text evidence="15">The sequence shown here is derived from an EMBL/GenBank/DDBJ whole genome shotgun (WGS) entry which is preliminary data.</text>
</comment>
<dbReference type="Gene3D" id="3.90.870.10">
    <property type="entry name" value="DHBP synthase"/>
    <property type="match status" value="1"/>
</dbReference>
<reference evidence="16" key="1">
    <citation type="journal article" date="2019" name="Int. J. Syst. Evol. Microbiol.">
        <title>The Global Catalogue of Microorganisms (GCM) 10K type strain sequencing project: providing services to taxonomists for standard genome sequencing and annotation.</title>
        <authorList>
            <consortium name="The Broad Institute Genomics Platform"/>
            <consortium name="The Broad Institute Genome Sequencing Center for Infectious Disease"/>
            <person name="Wu L."/>
            <person name="Ma J."/>
        </authorList>
    </citation>
    <scope>NUCLEOTIDE SEQUENCE [LARGE SCALE GENOMIC DNA]</scope>
    <source>
        <strain evidence="16">CCUG 43114</strain>
    </source>
</reference>
<proteinExistence type="inferred from homology"/>
<evidence type="ECO:0000256" key="6">
    <source>
        <dbReference type="ARBA" id="ARBA00022679"/>
    </source>
</evidence>
<keyword evidence="8 13" id="KW-0548">Nucleotidyltransferase</keyword>
<evidence type="ECO:0000256" key="9">
    <source>
        <dbReference type="ARBA" id="ARBA00022741"/>
    </source>
</evidence>
<protein>
    <recommendedName>
        <fullName evidence="4 13">Threonylcarbamoyl-AMP synthase</fullName>
        <shortName evidence="13">TC-AMP synthase</shortName>
        <ecNumber evidence="3 13">2.7.7.87</ecNumber>
    </recommendedName>
    <alternativeName>
        <fullName evidence="11 13">L-threonylcarbamoyladenylate synthase</fullName>
    </alternativeName>
</protein>
<dbReference type="InterPro" id="IPR050156">
    <property type="entry name" value="TC-AMP_synthase_SUA5"/>
</dbReference>
<dbReference type="GO" id="GO:0061710">
    <property type="term" value="F:L-threonylcarbamoyladenylate synthase"/>
    <property type="evidence" value="ECO:0007669"/>
    <property type="project" value="UniProtKB-EC"/>
</dbReference>
<dbReference type="InterPro" id="IPR017945">
    <property type="entry name" value="DHBP_synth_RibB-like_a/b_dom"/>
</dbReference>
<evidence type="ECO:0000256" key="2">
    <source>
        <dbReference type="ARBA" id="ARBA00007663"/>
    </source>
</evidence>
<evidence type="ECO:0000256" key="7">
    <source>
        <dbReference type="ARBA" id="ARBA00022694"/>
    </source>
</evidence>
<evidence type="ECO:0000256" key="11">
    <source>
        <dbReference type="ARBA" id="ARBA00029774"/>
    </source>
</evidence>
<evidence type="ECO:0000313" key="16">
    <source>
        <dbReference type="Proteomes" id="UP001596122"/>
    </source>
</evidence>
<comment type="catalytic activity">
    <reaction evidence="12 13">
        <text>L-threonine + hydrogencarbonate + ATP = L-threonylcarbamoyladenylate + diphosphate + H2O</text>
        <dbReference type="Rhea" id="RHEA:36407"/>
        <dbReference type="ChEBI" id="CHEBI:15377"/>
        <dbReference type="ChEBI" id="CHEBI:17544"/>
        <dbReference type="ChEBI" id="CHEBI:30616"/>
        <dbReference type="ChEBI" id="CHEBI:33019"/>
        <dbReference type="ChEBI" id="CHEBI:57926"/>
        <dbReference type="ChEBI" id="CHEBI:73682"/>
        <dbReference type="EC" id="2.7.7.87"/>
    </reaction>
</comment>
<dbReference type="Proteomes" id="UP001596122">
    <property type="component" value="Unassembled WGS sequence"/>
</dbReference>
<dbReference type="EMBL" id="JBHSLD010000007">
    <property type="protein sequence ID" value="MFC5380616.1"/>
    <property type="molecule type" value="Genomic_DNA"/>
</dbReference>
<dbReference type="Pfam" id="PF03481">
    <property type="entry name" value="Sua5_C"/>
    <property type="match status" value="1"/>
</dbReference>
<dbReference type="PANTHER" id="PTHR17490">
    <property type="entry name" value="SUA5"/>
    <property type="match status" value="1"/>
</dbReference>
<dbReference type="InterPro" id="IPR010923">
    <property type="entry name" value="T(6)A37_SUA5"/>
</dbReference>
<dbReference type="PANTHER" id="PTHR17490:SF16">
    <property type="entry name" value="THREONYLCARBAMOYL-AMP SYNTHASE"/>
    <property type="match status" value="1"/>
</dbReference>